<feature type="region of interest" description="Disordered" evidence="1">
    <location>
        <begin position="1"/>
        <end position="36"/>
    </location>
</feature>
<protein>
    <submittedName>
        <fullName evidence="2">Uncharacterized protein</fullName>
    </submittedName>
</protein>
<accession>A0A2T4U352</accession>
<evidence type="ECO:0000313" key="3">
    <source>
        <dbReference type="Proteomes" id="UP000240509"/>
    </source>
</evidence>
<dbReference type="EMBL" id="PZJJ01000031">
    <property type="protein sequence ID" value="PTL37832.1"/>
    <property type="molecule type" value="Genomic_DNA"/>
</dbReference>
<comment type="caution">
    <text evidence="2">The sequence shown here is derived from an EMBL/GenBank/DDBJ whole genome shotgun (WGS) entry which is preliminary data.</text>
</comment>
<reference evidence="2 3" key="1">
    <citation type="submission" date="2018-03" db="EMBL/GenBank/DDBJ databases">
        <title>Alkalicoccus saliphilus sp. nov., isolated from a mineral pool.</title>
        <authorList>
            <person name="Zhao B."/>
        </authorList>
    </citation>
    <scope>NUCLEOTIDE SEQUENCE [LARGE SCALE GENOMIC DNA]</scope>
    <source>
        <strain evidence="2 3">6AG</strain>
    </source>
</reference>
<keyword evidence="3" id="KW-1185">Reference proteome</keyword>
<proteinExistence type="predicted"/>
<dbReference type="Proteomes" id="UP000240509">
    <property type="component" value="Unassembled WGS sequence"/>
</dbReference>
<evidence type="ECO:0000256" key="1">
    <source>
        <dbReference type="SAM" id="MobiDB-lite"/>
    </source>
</evidence>
<organism evidence="2 3">
    <name type="scientific">Alkalicoccus saliphilus</name>
    <dbReference type="NCBI Taxonomy" id="200989"/>
    <lineage>
        <taxon>Bacteria</taxon>
        <taxon>Bacillati</taxon>
        <taxon>Bacillota</taxon>
        <taxon>Bacilli</taxon>
        <taxon>Bacillales</taxon>
        <taxon>Bacillaceae</taxon>
        <taxon>Alkalicoccus</taxon>
    </lineage>
</organism>
<sequence length="74" mass="8410">MLRGEIGRAEDPFLPSSGRKKLAEAGPPGKRPVEAKAGKCSRMYKKTLYKQPAPKELQQFLRFFFERKLNISNA</sequence>
<dbReference type="AlphaFoldDB" id="A0A2T4U352"/>
<evidence type="ECO:0000313" key="2">
    <source>
        <dbReference type="EMBL" id="PTL37832.1"/>
    </source>
</evidence>
<feature type="compositionally biased region" description="Basic and acidic residues" evidence="1">
    <location>
        <begin position="1"/>
        <end position="11"/>
    </location>
</feature>
<gene>
    <name evidence="2" type="ORF">C6Y45_14240</name>
</gene>
<name>A0A2T4U352_9BACI</name>